<dbReference type="CDD" id="cd08996">
    <property type="entry name" value="GH32_FFase"/>
    <property type="match status" value="1"/>
</dbReference>
<dbReference type="InterPro" id="IPR018053">
    <property type="entry name" value="Glyco_hydro_32_AS"/>
</dbReference>
<evidence type="ECO:0000313" key="8">
    <source>
        <dbReference type="Proteomes" id="UP000006056"/>
    </source>
</evidence>
<dbReference type="InterPro" id="IPR051214">
    <property type="entry name" value="GH32_Enzymes"/>
</dbReference>
<dbReference type="Pfam" id="PF00251">
    <property type="entry name" value="Glyco_hydro_32N"/>
    <property type="match status" value="1"/>
</dbReference>
<dbReference type="AlphaFoldDB" id="I3ZHX2"/>
<keyword evidence="3" id="KW-0378">Hydrolase</keyword>
<evidence type="ECO:0000256" key="4">
    <source>
        <dbReference type="ARBA" id="ARBA00023295"/>
    </source>
</evidence>
<dbReference type="Gene3D" id="2.115.10.20">
    <property type="entry name" value="Glycosyl hydrolase domain, family 43"/>
    <property type="match status" value="1"/>
</dbReference>
<evidence type="ECO:0000259" key="5">
    <source>
        <dbReference type="Pfam" id="PF00251"/>
    </source>
</evidence>
<keyword evidence="4" id="KW-0326">Glycosidase</keyword>
<name>I3ZHX2_TERRK</name>
<comment type="similarity">
    <text evidence="1">Belongs to the glycosyl hydrolase 32 family.</text>
</comment>
<dbReference type="EMBL" id="CP003379">
    <property type="protein sequence ID" value="AFL88500.1"/>
    <property type="molecule type" value="Genomic_DNA"/>
</dbReference>
<dbReference type="SMART" id="SM00640">
    <property type="entry name" value="Glyco_32"/>
    <property type="match status" value="1"/>
</dbReference>
<dbReference type="Proteomes" id="UP000006056">
    <property type="component" value="Chromosome"/>
</dbReference>
<dbReference type="InterPro" id="IPR023296">
    <property type="entry name" value="Glyco_hydro_beta-prop_sf"/>
</dbReference>
<evidence type="ECO:0000256" key="2">
    <source>
        <dbReference type="ARBA" id="ARBA00012758"/>
    </source>
</evidence>
<dbReference type="PANTHER" id="PTHR43101:SF1">
    <property type="entry name" value="BETA-FRUCTOSIDASE"/>
    <property type="match status" value="1"/>
</dbReference>
<dbReference type="EMBL" id="CP003379">
    <property type="protein sequence ID" value="AFL88840.1"/>
    <property type="molecule type" value="Genomic_DNA"/>
</dbReference>
<dbReference type="PANTHER" id="PTHR43101">
    <property type="entry name" value="BETA-FRUCTOSIDASE"/>
    <property type="match status" value="1"/>
</dbReference>
<dbReference type="OrthoDB" id="9759709at2"/>
<gene>
    <name evidence="6" type="ordered locus">Terro_2236</name>
    <name evidence="7" type="ordered locus">Terro_2600</name>
</gene>
<sequence length="508" mass="56269">MPQPQLSAGHLSRRNFLQLWSLATAATLCDPRAFGQARVPQSRLASDTMRPQFHLMPARGWMNDPNGPIYAHGRYHIFCQHNPEAAVWGNMSWAHMVSDDMIHWRHLPLAIAPTPNSIDSYGIFSGSCLIVGKRVYAVYTATELSDAAHATTRGKPNFRESQRLAWSDDPMLLHWTKEPDAIVPTPPADLHEVTGFRDPSIWQQGGVYYMTVGAGESGKGGCVLIYSSRDLKRWSYLHKFAEGEWHGTVQDDKVASGEMWECPDFFALDGGHVLIYSTEGKVYWQSGKLDTETMRFQASKTGVLDLGTYYAPKTQLDAHGNRILWGWIPERRPESDTVAAGWAGVMSLPRVLHLDADGTLRMDTLPTLQALRGAPVSVSTSNLTQRVRLPKSNGEILATPAPRVNAQCIVRNAADNTEIAAVHYDSATHRFHAGDQSFELHATDTADIHLFADGSVLEFILGHRAGCTRRFYLPNAPDLLIEMSGVAKAAAWPLRPISPDRLTTLPQA</sequence>
<dbReference type="KEGG" id="trs:Terro_2236"/>
<feature type="domain" description="Glycosyl hydrolase family 32 N-terminal" evidence="5">
    <location>
        <begin position="54"/>
        <end position="359"/>
    </location>
</feature>
<dbReference type="InterPro" id="IPR001362">
    <property type="entry name" value="Glyco_hydro_32"/>
</dbReference>
<keyword evidence="8" id="KW-1185">Reference proteome</keyword>
<dbReference type="eggNOG" id="COG1621">
    <property type="taxonomic scope" value="Bacteria"/>
</dbReference>
<proteinExistence type="inferred from homology"/>
<dbReference type="PROSITE" id="PS00609">
    <property type="entry name" value="GLYCOSYL_HYDROL_F32"/>
    <property type="match status" value="1"/>
</dbReference>
<evidence type="ECO:0000256" key="1">
    <source>
        <dbReference type="ARBA" id="ARBA00009902"/>
    </source>
</evidence>
<dbReference type="EC" id="3.2.1.26" evidence="2"/>
<dbReference type="HOGENOM" id="CLU_001528_7_0_0"/>
<dbReference type="GO" id="GO:0005975">
    <property type="term" value="P:carbohydrate metabolic process"/>
    <property type="evidence" value="ECO:0007669"/>
    <property type="project" value="InterPro"/>
</dbReference>
<accession>I3ZHX2</accession>
<dbReference type="GO" id="GO:0004564">
    <property type="term" value="F:beta-fructofuranosidase activity"/>
    <property type="evidence" value="ECO:0007669"/>
    <property type="project" value="UniProtKB-EC"/>
</dbReference>
<dbReference type="RefSeq" id="WP_014786069.1">
    <property type="nucleotide sequence ID" value="NC_018014.1"/>
</dbReference>
<dbReference type="KEGG" id="trs:Terro_2600"/>
<dbReference type="STRING" id="926566.Terro_2236"/>
<organism evidence="7 8">
    <name type="scientific">Terriglobus roseus (strain DSM 18391 / NRRL B-41598 / KBS 63)</name>
    <dbReference type="NCBI Taxonomy" id="926566"/>
    <lineage>
        <taxon>Bacteria</taxon>
        <taxon>Pseudomonadati</taxon>
        <taxon>Acidobacteriota</taxon>
        <taxon>Terriglobia</taxon>
        <taxon>Terriglobales</taxon>
        <taxon>Acidobacteriaceae</taxon>
        <taxon>Terriglobus</taxon>
    </lineage>
</organism>
<reference evidence="7 8" key="1">
    <citation type="submission" date="2012-06" db="EMBL/GenBank/DDBJ databases">
        <title>Complete genome of Terriglobus roseus DSM 18391.</title>
        <authorList>
            <consortium name="US DOE Joint Genome Institute (JGI-PGF)"/>
            <person name="Lucas S."/>
            <person name="Copeland A."/>
            <person name="Lapidus A."/>
            <person name="Glavina del Rio T."/>
            <person name="Dalin E."/>
            <person name="Tice H."/>
            <person name="Bruce D."/>
            <person name="Goodwin L."/>
            <person name="Pitluck S."/>
            <person name="Peters L."/>
            <person name="Mikhailova N."/>
            <person name="Munk A.C.C."/>
            <person name="Kyrpides N."/>
            <person name="Mavromatis K."/>
            <person name="Ivanova N."/>
            <person name="Brettin T."/>
            <person name="Detter J.C."/>
            <person name="Han C."/>
            <person name="Larimer F."/>
            <person name="Land M."/>
            <person name="Hauser L."/>
            <person name="Markowitz V."/>
            <person name="Cheng J.-F."/>
            <person name="Hugenholtz P."/>
            <person name="Woyke T."/>
            <person name="Wu D."/>
            <person name="Brambilla E."/>
            <person name="Klenk H.-P."/>
            <person name="Eisen J.A."/>
        </authorList>
    </citation>
    <scope>NUCLEOTIDE SEQUENCE [LARGE SCALE GENOMIC DNA]</scope>
    <source>
        <strain evidence="7">DSM 18391</strain>
        <strain evidence="8">DSM 18391 / NRRL B-41598 / KBS 63</strain>
    </source>
</reference>
<evidence type="ECO:0000256" key="3">
    <source>
        <dbReference type="ARBA" id="ARBA00022801"/>
    </source>
</evidence>
<dbReference type="InterPro" id="IPR013148">
    <property type="entry name" value="Glyco_hydro_32_N"/>
</dbReference>
<evidence type="ECO:0000313" key="6">
    <source>
        <dbReference type="EMBL" id="AFL88500.1"/>
    </source>
</evidence>
<protein>
    <recommendedName>
        <fullName evidence="2">beta-fructofuranosidase</fullName>
        <ecNumber evidence="2">3.2.1.26</ecNumber>
    </recommendedName>
</protein>
<evidence type="ECO:0000313" key="7">
    <source>
        <dbReference type="EMBL" id="AFL88840.1"/>
    </source>
</evidence>
<dbReference type="SUPFAM" id="SSF75005">
    <property type="entry name" value="Arabinanase/levansucrase/invertase"/>
    <property type="match status" value="1"/>
</dbReference>